<evidence type="ECO:0000259" key="1">
    <source>
        <dbReference type="PROSITE" id="PS50914"/>
    </source>
</evidence>
<feature type="domain" description="BON" evidence="1">
    <location>
        <begin position="177"/>
        <end position="245"/>
    </location>
</feature>
<comment type="caution">
    <text evidence="2">The sequence shown here is derived from an EMBL/GenBank/DDBJ whole genome shotgun (WGS) entry which is preliminary data.</text>
</comment>
<dbReference type="PROSITE" id="PS50914">
    <property type="entry name" value="BON"/>
    <property type="match status" value="1"/>
</dbReference>
<evidence type="ECO:0000313" key="3">
    <source>
        <dbReference type="Proteomes" id="UP001138768"/>
    </source>
</evidence>
<accession>A0A9X1B6M6</accession>
<evidence type="ECO:0000313" key="2">
    <source>
        <dbReference type="EMBL" id="MBK1621299.1"/>
    </source>
</evidence>
<proteinExistence type="predicted"/>
<dbReference type="InterPro" id="IPR007055">
    <property type="entry name" value="BON_dom"/>
</dbReference>
<keyword evidence="3" id="KW-1185">Reference proteome</keyword>
<dbReference type="AlphaFoldDB" id="A0A9X1B6M6"/>
<dbReference type="Proteomes" id="UP001138768">
    <property type="component" value="Unassembled WGS sequence"/>
</dbReference>
<name>A0A9X1B6M6_9GAMM</name>
<dbReference type="Pfam" id="PF04972">
    <property type="entry name" value="BON"/>
    <property type="match status" value="2"/>
</dbReference>
<reference evidence="2 3" key="1">
    <citation type="journal article" date="2020" name="Microorganisms">
        <title>Osmotic Adaptation and Compatible Solute Biosynthesis of Phototrophic Bacteria as Revealed from Genome Analyses.</title>
        <authorList>
            <person name="Imhoff J.F."/>
            <person name="Rahn T."/>
            <person name="Kunzel S."/>
            <person name="Keller A."/>
            <person name="Neulinger S.C."/>
        </authorList>
    </citation>
    <scope>NUCLEOTIDE SEQUENCE [LARGE SCALE GENOMIC DNA]</scope>
    <source>
        <strain evidence="2 3">DSM 25653</strain>
    </source>
</reference>
<protein>
    <recommendedName>
        <fullName evidence="1">BON domain-containing protein</fullName>
    </recommendedName>
</protein>
<dbReference type="EMBL" id="NRRY01000067">
    <property type="protein sequence ID" value="MBK1621299.1"/>
    <property type="molecule type" value="Genomic_DNA"/>
</dbReference>
<sequence>MKPRRPLMTHQSEQIDAVRKAWHDDPDIGELADRLHLIPRETEPACQWRVVGEVPSIAARRKATQLAREALATADVEDDVSLEPAIRESDESLAAEVRSALRAEPLLTEVLVMESGDRPPALAQPWIGVIASDGIIHFGGWVPELSLAALAEGLAWETGACRDVRNLISYQPLNENPDAAIAEAATTLMREHPRLGDQPIHVEVRLGEATLSGTVSDDKKWQLAESLCWFAPHVRAVDNQLEISGELT</sequence>
<gene>
    <name evidence="2" type="ORF">CKO42_23355</name>
</gene>
<organism evidence="2 3">
    <name type="scientific">Lamprobacter modestohalophilus</name>
    <dbReference type="NCBI Taxonomy" id="1064514"/>
    <lineage>
        <taxon>Bacteria</taxon>
        <taxon>Pseudomonadati</taxon>
        <taxon>Pseudomonadota</taxon>
        <taxon>Gammaproteobacteria</taxon>
        <taxon>Chromatiales</taxon>
        <taxon>Chromatiaceae</taxon>
        <taxon>Lamprobacter</taxon>
    </lineage>
</organism>
<dbReference type="Gene3D" id="3.30.1340.30">
    <property type="match status" value="1"/>
</dbReference>